<dbReference type="PROSITE" id="PS51257">
    <property type="entry name" value="PROKAR_LIPOPROTEIN"/>
    <property type="match status" value="1"/>
</dbReference>
<dbReference type="InterPro" id="IPR033116">
    <property type="entry name" value="TRYPSIN_SER"/>
</dbReference>
<keyword evidence="1" id="KW-1015">Disulfide bond</keyword>
<dbReference type="InterPro" id="IPR001314">
    <property type="entry name" value="Peptidase_S1A"/>
</dbReference>
<dbReference type="InterPro" id="IPR001254">
    <property type="entry name" value="Trypsin_dom"/>
</dbReference>
<keyword evidence="3" id="KW-0378">Hydrolase</keyword>
<feature type="domain" description="Peptidase S1" evidence="5">
    <location>
        <begin position="54"/>
        <end position="297"/>
    </location>
</feature>
<feature type="domain" description="Peptidase S1" evidence="5">
    <location>
        <begin position="318"/>
        <end position="540"/>
    </location>
</feature>
<keyword evidence="3" id="KW-0645">Protease</keyword>
<organism evidence="6 7">
    <name type="scientific">Anopheles merus</name>
    <name type="common">Mosquito</name>
    <dbReference type="NCBI Taxonomy" id="30066"/>
    <lineage>
        <taxon>Eukaryota</taxon>
        <taxon>Metazoa</taxon>
        <taxon>Ecdysozoa</taxon>
        <taxon>Arthropoda</taxon>
        <taxon>Hexapoda</taxon>
        <taxon>Insecta</taxon>
        <taxon>Pterygota</taxon>
        <taxon>Neoptera</taxon>
        <taxon>Endopterygota</taxon>
        <taxon>Diptera</taxon>
        <taxon>Nematocera</taxon>
        <taxon>Culicoidea</taxon>
        <taxon>Culicidae</taxon>
        <taxon>Anophelinae</taxon>
        <taxon>Anopheles</taxon>
    </lineage>
</organism>
<keyword evidence="7" id="KW-1185">Reference proteome</keyword>
<evidence type="ECO:0000256" key="2">
    <source>
        <dbReference type="ARBA" id="ARBA00024195"/>
    </source>
</evidence>
<proteinExistence type="inferred from homology"/>
<dbReference type="AlphaFoldDB" id="A0A9I3MHC4"/>
<dbReference type="PROSITE" id="PS00135">
    <property type="entry name" value="TRYPSIN_SER"/>
    <property type="match status" value="1"/>
</dbReference>
<evidence type="ECO:0000256" key="1">
    <source>
        <dbReference type="ARBA" id="ARBA00023157"/>
    </source>
</evidence>
<dbReference type="Proteomes" id="UP000075903">
    <property type="component" value="Unassembled WGS sequence"/>
</dbReference>
<dbReference type="EnsemblMetazoa" id="AMEM019646-RA">
    <property type="protein sequence ID" value="AMEM019646-PA"/>
    <property type="gene ID" value="AMEM019646"/>
</dbReference>
<dbReference type="RefSeq" id="XP_041782826.1">
    <property type="nucleotide sequence ID" value="XM_041926892.1"/>
</dbReference>
<evidence type="ECO:0000259" key="5">
    <source>
        <dbReference type="PROSITE" id="PS50240"/>
    </source>
</evidence>
<reference evidence="6" key="1">
    <citation type="submission" date="2023-03" db="UniProtKB">
        <authorList>
            <consortium name="EnsemblMetazoa"/>
        </authorList>
    </citation>
    <scope>IDENTIFICATION</scope>
    <source>
        <strain evidence="6">MAF</strain>
    </source>
</reference>
<dbReference type="PANTHER" id="PTHR24260">
    <property type="match status" value="1"/>
</dbReference>
<dbReference type="GO" id="GO:0004252">
    <property type="term" value="F:serine-type endopeptidase activity"/>
    <property type="evidence" value="ECO:0007669"/>
    <property type="project" value="InterPro"/>
</dbReference>
<accession>A0A9I3MHC4</accession>
<dbReference type="KEGG" id="amer:121599235"/>
<name>A0A9I3MHC4_ANOME</name>
<dbReference type="CDD" id="cd00190">
    <property type="entry name" value="Tryp_SPc"/>
    <property type="match status" value="1"/>
</dbReference>
<dbReference type="Pfam" id="PF00089">
    <property type="entry name" value="Trypsin"/>
    <property type="match status" value="3"/>
</dbReference>
<keyword evidence="3" id="KW-0720">Serine protease</keyword>
<protein>
    <recommendedName>
        <fullName evidence="5">Peptidase S1 domain-containing protein</fullName>
    </recommendedName>
</protein>
<dbReference type="InterPro" id="IPR051333">
    <property type="entry name" value="CLIP_Serine_Protease"/>
</dbReference>
<feature type="chain" id="PRO_5039918930" description="Peptidase S1 domain-containing protein" evidence="4">
    <location>
        <begin position="20"/>
        <end position="886"/>
    </location>
</feature>
<dbReference type="InterPro" id="IPR043504">
    <property type="entry name" value="Peptidase_S1_PA_chymotrypsin"/>
</dbReference>
<sequence length="886" mass="99287">MKSILYLVRLVTFVCVLCACDVSCKYFMPYERTSIDDCNLRYILPPPSKSSATAIGNPSKPGEFSAIAAIGWTQPDGTVNWNCGGSLIWANFILTAAHCTEDRDTLLPPDIIRIGDLNLYDDREDALVQERTITRVIRHPLYNTSSVFYDIALLMLNEKVNLYFEAMPTCLWLDDNIPFSKVEAAGWGTSGFGYGKTNILIKAELNLMANKDCEPYYSQVASVKNGLMDHQLCAWDKVMDTCPGDSGGPLQHKLIFGDYKVPFLVGVTSFGLSCGNSQPGVYVKVSKFGSWIVETLQQHGERVNAAMFEPLACAGRHLYGRERYKPSKFDIQPHNVQLIWPKQPSPEKCSGLLTEPDAVLTTAQCVTLYGTAPTHVKLGGSEVIGIEEIVVHKNYTGNLLYNNIAILKLERSSLHRPDCIEYDMHPFDENKIIATGILPKINYFNDKEKPADIYYEPVEINVLLYENKKCNLSSELQNEHYCFGVDEFIVPGSCDLLLGGPIEAPGLKGMNIFGNDCGFGKPAVALNLGSHKSWLESVILPTKSVRDKSVNADVLSYHDEDLEHGSQCSYSNEANGTCVHIGNCSSIIDIENAQKRVIFCKSSSVVCCPTNLLKSQPSAIEAEFSECESRYKSLSKLRMEKIGTDRSLQYSHTVGIGWETETDVKFECYGYLISTRGVVTAASCLRLRSTNPTIVRLGEQGWTNRHLIFGLIEAITVHPRYNETTGEHDIAVIKLKEAIHPFVHLFPACLWQNTTHSPVHQAIMHSASGVIMPIHPMYKSDCEKRLNRSFTIPGMGCMHTEHESLIVYDKKECLNMQKYKNLDRNTYGRFKAGNPVIWREYNKTGEASFTEFLVNIYNYGDCVDGFPLHIVHHVAFYVEWFTKVLQ</sequence>
<comment type="similarity">
    <text evidence="2">Belongs to the peptidase S1 family. CLIP subfamily.</text>
</comment>
<dbReference type="InterPro" id="IPR018114">
    <property type="entry name" value="TRYPSIN_HIS"/>
</dbReference>
<dbReference type="PANTHER" id="PTHR24260:SF147">
    <property type="entry name" value="EG:BACR7A4.3 PROTEIN-RELATED"/>
    <property type="match status" value="1"/>
</dbReference>
<dbReference type="Gene3D" id="2.40.10.10">
    <property type="entry name" value="Trypsin-like serine proteases"/>
    <property type="match status" value="3"/>
</dbReference>
<evidence type="ECO:0000313" key="6">
    <source>
        <dbReference type="EnsemblMetazoa" id="AMEM019646-PA"/>
    </source>
</evidence>
<dbReference type="PROSITE" id="PS50240">
    <property type="entry name" value="TRYPSIN_DOM"/>
    <property type="match status" value="3"/>
</dbReference>
<dbReference type="PRINTS" id="PR00722">
    <property type="entry name" value="CHYMOTRYPSIN"/>
</dbReference>
<dbReference type="GO" id="GO:0006508">
    <property type="term" value="P:proteolysis"/>
    <property type="evidence" value="ECO:0007669"/>
    <property type="project" value="UniProtKB-KW"/>
</dbReference>
<evidence type="ECO:0000256" key="4">
    <source>
        <dbReference type="SAM" id="SignalP"/>
    </source>
</evidence>
<dbReference type="PROSITE" id="PS00134">
    <property type="entry name" value="TRYPSIN_HIS"/>
    <property type="match status" value="1"/>
</dbReference>
<dbReference type="InterPro" id="IPR009003">
    <property type="entry name" value="Peptidase_S1_PA"/>
</dbReference>
<dbReference type="GeneID" id="121599235"/>
<evidence type="ECO:0000256" key="3">
    <source>
        <dbReference type="RuleBase" id="RU363034"/>
    </source>
</evidence>
<dbReference type="SMART" id="SM00020">
    <property type="entry name" value="Tryp_SPc"/>
    <property type="match status" value="1"/>
</dbReference>
<dbReference type="SUPFAM" id="SSF50494">
    <property type="entry name" value="Trypsin-like serine proteases"/>
    <property type="match status" value="3"/>
</dbReference>
<keyword evidence="4" id="KW-0732">Signal</keyword>
<evidence type="ECO:0000313" key="7">
    <source>
        <dbReference type="Proteomes" id="UP000075903"/>
    </source>
</evidence>
<feature type="domain" description="Peptidase S1" evidence="5">
    <location>
        <begin position="658"/>
        <end position="886"/>
    </location>
</feature>
<feature type="signal peptide" evidence="4">
    <location>
        <begin position="1"/>
        <end position="19"/>
    </location>
</feature>